<dbReference type="AlphaFoldDB" id="A0A8D8AZE9"/>
<feature type="region of interest" description="Disordered" evidence="1">
    <location>
        <begin position="25"/>
        <end position="99"/>
    </location>
</feature>
<dbReference type="EMBL" id="HBUE01056062">
    <property type="protein sequence ID" value="CAG6466509.1"/>
    <property type="molecule type" value="Transcribed_RNA"/>
</dbReference>
<sequence>MPSGIRTNLAGSRFLPFTVYRTRPGLPVPAGPTQAGGRPAPVVRHPARAGPGHLRHGVPVPGQDQRARVGRQNRTLQEEKGTHRRAAGDRHYELPAPPAADPAVRCVRLREQSLCDTRASPRW</sequence>
<name>A0A8D8AZE9_CULPI</name>
<accession>A0A8D8AZE9</accession>
<evidence type="ECO:0000256" key="1">
    <source>
        <dbReference type="SAM" id="MobiDB-lite"/>
    </source>
</evidence>
<feature type="compositionally biased region" description="Basic and acidic residues" evidence="1">
    <location>
        <begin position="76"/>
        <end position="93"/>
    </location>
</feature>
<evidence type="ECO:0000313" key="2">
    <source>
        <dbReference type="EMBL" id="CAG6466509.1"/>
    </source>
</evidence>
<organism evidence="2">
    <name type="scientific">Culex pipiens</name>
    <name type="common">House mosquito</name>
    <dbReference type="NCBI Taxonomy" id="7175"/>
    <lineage>
        <taxon>Eukaryota</taxon>
        <taxon>Metazoa</taxon>
        <taxon>Ecdysozoa</taxon>
        <taxon>Arthropoda</taxon>
        <taxon>Hexapoda</taxon>
        <taxon>Insecta</taxon>
        <taxon>Pterygota</taxon>
        <taxon>Neoptera</taxon>
        <taxon>Endopterygota</taxon>
        <taxon>Diptera</taxon>
        <taxon>Nematocera</taxon>
        <taxon>Culicoidea</taxon>
        <taxon>Culicidae</taxon>
        <taxon>Culicinae</taxon>
        <taxon>Culicini</taxon>
        <taxon>Culex</taxon>
        <taxon>Culex</taxon>
    </lineage>
</organism>
<proteinExistence type="predicted"/>
<protein>
    <submittedName>
        <fullName evidence="2">(northern house mosquito) hypothetical protein</fullName>
    </submittedName>
</protein>
<reference evidence="2" key="1">
    <citation type="submission" date="2021-05" db="EMBL/GenBank/DDBJ databases">
        <authorList>
            <person name="Alioto T."/>
            <person name="Alioto T."/>
            <person name="Gomez Garrido J."/>
        </authorList>
    </citation>
    <scope>NUCLEOTIDE SEQUENCE</scope>
</reference>